<feature type="transmembrane region" description="Helical" evidence="1">
    <location>
        <begin position="104"/>
        <end position="125"/>
    </location>
</feature>
<organism evidence="2 3">
    <name type="scientific">Pedobacter vanadiisoli</name>
    <dbReference type="NCBI Taxonomy" id="1761975"/>
    <lineage>
        <taxon>Bacteria</taxon>
        <taxon>Pseudomonadati</taxon>
        <taxon>Bacteroidota</taxon>
        <taxon>Sphingobacteriia</taxon>
        <taxon>Sphingobacteriales</taxon>
        <taxon>Sphingobacteriaceae</taxon>
        <taxon>Pedobacter</taxon>
    </lineage>
</organism>
<keyword evidence="1" id="KW-0812">Transmembrane</keyword>
<comment type="caution">
    <text evidence="2">The sequence shown here is derived from an EMBL/GenBank/DDBJ whole genome shotgun (WGS) entry which is preliminary data.</text>
</comment>
<dbReference type="EMBL" id="JBHULL010000004">
    <property type="protein sequence ID" value="MFD2581598.1"/>
    <property type="molecule type" value="Genomic_DNA"/>
</dbReference>
<evidence type="ECO:0000313" key="2">
    <source>
        <dbReference type="EMBL" id="MFD2581598.1"/>
    </source>
</evidence>
<name>A0ABW5MG35_9SPHI</name>
<dbReference type="RefSeq" id="WP_379075148.1">
    <property type="nucleotide sequence ID" value="NZ_JBHULL010000004.1"/>
</dbReference>
<dbReference type="Proteomes" id="UP001597461">
    <property type="component" value="Unassembled WGS sequence"/>
</dbReference>
<reference evidence="3" key="1">
    <citation type="journal article" date="2019" name="Int. J. Syst. Evol. Microbiol.">
        <title>The Global Catalogue of Microorganisms (GCM) 10K type strain sequencing project: providing services to taxonomists for standard genome sequencing and annotation.</title>
        <authorList>
            <consortium name="The Broad Institute Genomics Platform"/>
            <consortium name="The Broad Institute Genome Sequencing Center for Infectious Disease"/>
            <person name="Wu L."/>
            <person name="Ma J."/>
        </authorList>
    </citation>
    <scope>NUCLEOTIDE SEQUENCE [LARGE SCALE GENOMIC DNA]</scope>
    <source>
        <strain evidence="3">KCTC 42866</strain>
    </source>
</reference>
<keyword evidence="3" id="KW-1185">Reference proteome</keyword>
<evidence type="ECO:0008006" key="4">
    <source>
        <dbReference type="Google" id="ProtNLM"/>
    </source>
</evidence>
<proteinExistence type="predicted"/>
<accession>A0ABW5MG35</accession>
<evidence type="ECO:0000256" key="1">
    <source>
        <dbReference type="SAM" id="Phobius"/>
    </source>
</evidence>
<evidence type="ECO:0000313" key="3">
    <source>
        <dbReference type="Proteomes" id="UP001597461"/>
    </source>
</evidence>
<keyword evidence="1" id="KW-1133">Transmembrane helix</keyword>
<feature type="transmembrane region" description="Helical" evidence="1">
    <location>
        <begin position="6"/>
        <end position="23"/>
    </location>
</feature>
<gene>
    <name evidence="2" type="ORF">ACFSR6_03790</name>
</gene>
<sequence>MNKNKLFLIFLSLIFSGIFLYSLNKYLILKKEVDSPISYRFVSTKVNSSARGKSYYLLVFYKGKEHEIAITSRDYADVNRKRYIKLYYSSNLKLVFSVWEVKKYLRISIIFSIMLAITCTSLVFVKSKYS</sequence>
<keyword evidence="1" id="KW-0472">Membrane</keyword>
<protein>
    <recommendedName>
        <fullName evidence="4">DUF3592 domain-containing protein</fullName>
    </recommendedName>
</protein>